<comment type="similarity">
    <text evidence="1 4">Belongs to the aldehyde dehydrogenase family.</text>
</comment>
<comment type="caution">
    <text evidence="6">The sequence shown here is derived from an EMBL/GenBank/DDBJ whole genome shotgun (WGS) entry which is preliminary data.</text>
</comment>
<keyword evidence="2 4" id="KW-0560">Oxidoreductase</keyword>
<dbReference type="Gene3D" id="3.40.605.10">
    <property type="entry name" value="Aldehyde Dehydrogenase, Chain A, domain 1"/>
    <property type="match status" value="1"/>
</dbReference>
<evidence type="ECO:0000256" key="4">
    <source>
        <dbReference type="RuleBase" id="RU003345"/>
    </source>
</evidence>
<gene>
    <name evidence="6" type="primary">gabD</name>
    <name evidence="6" type="ORF">CSEC_1433</name>
</gene>
<evidence type="ECO:0000256" key="3">
    <source>
        <dbReference type="PROSITE-ProRule" id="PRU10007"/>
    </source>
</evidence>
<name>A0A090D229_9BACT</name>
<dbReference type="Proteomes" id="UP000031552">
    <property type="component" value="Unassembled WGS sequence"/>
</dbReference>
<dbReference type="CDD" id="cd07103">
    <property type="entry name" value="ALDH_F5_SSADH_GabD"/>
    <property type="match status" value="1"/>
</dbReference>
<dbReference type="Pfam" id="PF00171">
    <property type="entry name" value="Aldedh"/>
    <property type="match status" value="1"/>
</dbReference>
<dbReference type="EC" id="1.2.1.16" evidence="6"/>
<dbReference type="InterPro" id="IPR050740">
    <property type="entry name" value="Aldehyde_DH_Superfamily"/>
</dbReference>
<dbReference type="InterPro" id="IPR016161">
    <property type="entry name" value="Ald_DH/histidinol_DH"/>
</dbReference>
<evidence type="ECO:0000256" key="1">
    <source>
        <dbReference type="ARBA" id="ARBA00009986"/>
    </source>
</evidence>
<dbReference type="PANTHER" id="PTHR43353:SF5">
    <property type="entry name" value="SUCCINATE-SEMIALDEHYDE DEHYDROGENASE, MITOCHONDRIAL"/>
    <property type="match status" value="1"/>
</dbReference>
<dbReference type="InterPro" id="IPR029510">
    <property type="entry name" value="Ald_DH_CS_GLU"/>
</dbReference>
<dbReference type="Gene3D" id="3.40.309.10">
    <property type="entry name" value="Aldehyde Dehydrogenase, Chain A, domain 2"/>
    <property type="match status" value="1"/>
</dbReference>
<dbReference type="PANTHER" id="PTHR43353">
    <property type="entry name" value="SUCCINATE-SEMIALDEHYDE DEHYDROGENASE, MITOCHONDRIAL"/>
    <property type="match status" value="1"/>
</dbReference>
<keyword evidence="7" id="KW-1185">Reference proteome</keyword>
<evidence type="ECO:0000256" key="2">
    <source>
        <dbReference type="ARBA" id="ARBA00023002"/>
    </source>
</evidence>
<dbReference type="FunFam" id="3.40.309.10:FF:000004">
    <property type="entry name" value="Succinate-semialdehyde dehydrogenase I"/>
    <property type="match status" value="1"/>
</dbReference>
<protein>
    <submittedName>
        <fullName evidence="6">Succinate-semialdehyde dehydrogenase</fullName>
        <ecNumber evidence="6">1.2.1.16</ecNumber>
    </submittedName>
</protein>
<evidence type="ECO:0000259" key="5">
    <source>
        <dbReference type="Pfam" id="PF00171"/>
    </source>
</evidence>
<accession>A0A090D229</accession>
<dbReference type="AlphaFoldDB" id="A0A090D229"/>
<dbReference type="EMBL" id="CCEJ010000007">
    <property type="protein sequence ID" value="CDR34250.1"/>
    <property type="molecule type" value="Genomic_DNA"/>
</dbReference>
<proteinExistence type="inferred from homology"/>
<dbReference type="InterPro" id="IPR016160">
    <property type="entry name" value="Ald_DH_CS_CYS"/>
</dbReference>
<feature type="domain" description="Aldehyde dehydrogenase" evidence="5">
    <location>
        <begin position="51"/>
        <end position="462"/>
    </location>
</feature>
<organism evidence="6 7">
    <name type="scientific">Candidatus Criblamydia sequanensis CRIB-18</name>
    <dbReference type="NCBI Taxonomy" id="1437425"/>
    <lineage>
        <taxon>Bacteria</taxon>
        <taxon>Pseudomonadati</taxon>
        <taxon>Chlamydiota</taxon>
        <taxon>Chlamydiia</taxon>
        <taxon>Parachlamydiales</taxon>
        <taxon>Candidatus Criblamydiaceae</taxon>
        <taxon>Candidatus Criblamydia</taxon>
    </lineage>
</organism>
<evidence type="ECO:0000313" key="7">
    <source>
        <dbReference type="Proteomes" id="UP000031552"/>
    </source>
</evidence>
<dbReference type="eggNOG" id="COG1012">
    <property type="taxonomic scope" value="Bacteria"/>
</dbReference>
<dbReference type="PROSITE" id="PS00687">
    <property type="entry name" value="ALDEHYDE_DEHYDR_GLU"/>
    <property type="match status" value="1"/>
</dbReference>
<dbReference type="InterPro" id="IPR015590">
    <property type="entry name" value="Aldehyde_DH_dom"/>
</dbReference>
<dbReference type="STRING" id="1437425.CSEC_1433"/>
<dbReference type="RefSeq" id="WP_053331883.1">
    <property type="nucleotide sequence ID" value="NZ_CCEJ010000007.1"/>
</dbReference>
<dbReference type="InterPro" id="IPR016163">
    <property type="entry name" value="Ald_DH_C"/>
</dbReference>
<reference evidence="6" key="2">
    <citation type="submission" date="2014-09" db="EMBL/GenBank/DDBJ databases">
        <title>Criblamydia sequanensis harbors a mega-plasmid encoding arsenite resistance.</title>
        <authorList>
            <person name="Bertelli C."/>
            <person name="Goesmann A."/>
            <person name="Greub G."/>
        </authorList>
    </citation>
    <scope>NUCLEOTIDE SEQUENCE [LARGE SCALE GENOMIC DNA]</scope>
    <source>
        <strain evidence="6">CRIB-18</strain>
    </source>
</reference>
<feature type="active site" evidence="3">
    <location>
        <position position="247"/>
    </location>
</feature>
<evidence type="ECO:0000313" key="6">
    <source>
        <dbReference type="EMBL" id="CDR34250.1"/>
    </source>
</evidence>
<dbReference type="GO" id="GO:0009013">
    <property type="term" value="F:succinate-semialdehyde dehydrogenase [NAD(P)+] activity"/>
    <property type="evidence" value="ECO:0007669"/>
    <property type="project" value="UniProtKB-EC"/>
</dbReference>
<sequence length="468" mass="50998">MGLIELAKAKWIASVIDGKMEKGKTPLLNKNSKPQVFPISKKNILRSIKTSASSNWKDINVYSRSGSLRKTSSLLKSHKTLLAKVMAEEMGKPITEGEAEVDYAASFFDWFAGEAERVYGLEVPSSKNEKRCFIRYEPIGPTALITPWNFPLAMPARKVAAALAAGCPIILKPSPEVPLSTLLLQKACLDSGVSPSAFSVLIGDEVEIGKALLESFEIKKLSFTGSVEVGKKLYSKAALTLKKVTLELGGNAPFIIFEDADLKKAVAELMVAKFRNTGQTCVAANRILVHESLIEPFTKLLIKELNRLKEGSPLNKDTDISTTLHPLSIKKVKSQKEEAMKKGAKCVYQKSGFLSPSILYPVDDTMTIFNEETFGPLVPITPFKDEMQAIGLANKGNFGLAAYVFTNDLSRVFSISEALHYGIIGINDGLPSASYASFGGIQLSGLGREGGPNGIYEYLTEKYLSIRV</sequence>
<dbReference type="SUPFAM" id="SSF53720">
    <property type="entry name" value="ALDH-like"/>
    <property type="match status" value="1"/>
</dbReference>
<dbReference type="OrthoDB" id="20170at2"/>
<dbReference type="InterPro" id="IPR016162">
    <property type="entry name" value="Ald_DH_N"/>
</dbReference>
<dbReference type="PROSITE" id="PS00070">
    <property type="entry name" value="ALDEHYDE_DEHYDR_CYS"/>
    <property type="match status" value="1"/>
</dbReference>
<dbReference type="FunFam" id="3.40.605.10:FF:000063">
    <property type="entry name" value="Succinate-semialdehyde dehydrogenase, mitochondrial"/>
    <property type="match status" value="1"/>
</dbReference>
<reference evidence="6" key="1">
    <citation type="submission" date="2013-12" db="EMBL/GenBank/DDBJ databases">
        <authorList>
            <person name="Linke B."/>
        </authorList>
    </citation>
    <scope>NUCLEOTIDE SEQUENCE [LARGE SCALE GENOMIC DNA]</scope>
    <source>
        <strain evidence="6">CRIB-18</strain>
    </source>
</reference>